<evidence type="ECO:0000313" key="4">
    <source>
        <dbReference type="EMBL" id="SEA51806.1"/>
    </source>
</evidence>
<evidence type="ECO:0000313" key="5">
    <source>
        <dbReference type="Proteomes" id="UP000198820"/>
    </source>
</evidence>
<name>A0A1H4BUH0_9FLAO</name>
<gene>
    <name evidence="4" type="ORF">SAMN05421540_106167</name>
</gene>
<dbReference type="InterPro" id="IPR000998">
    <property type="entry name" value="MAM_dom"/>
</dbReference>
<dbReference type="SUPFAM" id="SSF89260">
    <property type="entry name" value="Collagen-binding domain"/>
    <property type="match status" value="1"/>
</dbReference>
<dbReference type="GO" id="GO:0016020">
    <property type="term" value="C:membrane"/>
    <property type="evidence" value="ECO:0007669"/>
    <property type="project" value="InterPro"/>
</dbReference>
<feature type="domain" description="MAM" evidence="2">
    <location>
        <begin position="299"/>
        <end position="450"/>
    </location>
</feature>
<dbReference type="InterPro" id="IPR013783">
    <property type="entry name" value="Ig-like_fold"/>
</dbReference>
<dbReference type="NCBIfam" id="TIGR04183">
    <property type="entry name" value="Por_Secre_tail"/>
    <property type="match status" value="1"/>
</dbReference>
<dbReference type="InterPro" id="IPR051560">
    <property type="entry name" value="MAM_domain-containing"/>
</dbReference>
<dbReference type="Pfam" id="PF00041">
    <property type="entry name" value="fn3"/>
    <property type="match status" value="1"/>
</dbReference>
<keyword evidence="1" id="KW-0732">Signal</keyword>
<protein>
    <submittedName>
        <fullName evidence="4">Por secretion system C-terminal sorting domain-containing protein</fullName>
    </submittedName>
</protein>
<dbReference type="EMBL" id="FNQF01000006">
    <property type="protein sequence ID" value="SEA51806.1"/>
    <property type="molecule type" value="Genomic_DNA"/>
</dbReference>
<organism evidence="4 5">
    <name type="scientific">Psychroflexus halocasei</name>
    <dbReference type="NCBI Taxonomy" id="908615"/>
    <lineage>
        <taxon>Bacteria</taxon>
        <taxon>Pseudomonadati</taxon>
        <taxon>Bacteroidota</taxon>
        <taxon>Flavobacteriia</taxon>
        <taxon>Flavobacteriales</taxon>
        <taxon>Flavobacteriaceae</taxon>
        <taxon>Psychroflexus</taxon>
    </lineage>
</organism>
<dbReference type="RefSeq" id="WP_093244354.1">
    <property type="nucleotide sequence ID" value="NZ_FNQF01000006.1"/>
</dbReference>
<dbReference type="CDD" id="cd06263">
    <property type="entry name" value="MAM"/>
    <property type="match status" value="1"/>
</dbReference>
<dbReference type="SUPFAM" id="SSF49265">
    <property type="entry name" value="Fibronectin type III"/>
    <property type="match status" value="1"/>
</dbReference>
<dbReference type="Gene3D" id="2.60.120.380">
    <property type="match status" value="1"/>
</dbReference>
<dbReference type="GO" id="GO:0005975">
    <property type="term" value="P:carbohydrate metabolic process"/>
    <property type="evidence" value="ECO:0007669"/>
    <property type="project" value="UniProtKB-ARBA"/>
</dbReference>
<dbReference type="Gene3D" id="2.60.120.200">
    <property type="match status" value="2"/>
</dbReference>
<dbReference type="Pfam" id="PF04151">
    <property type="entry name" value="PPC"/>
    <property type="match status" value="1"/>
</dbReference>
<dbReference type="Pfam" id="PF00629">
    <property type="entry name" value="MAM"/>
    <property type="match status" value="1"/>
</dbReference>
<evidence type="ECO:0000259" key="2">
    <source>
        <dbReference type="PROSITE" id="PS50060"/>
    </source>
</evidence>
<proteinExistence type="predicted"/>
<keyword evidence="5" id="KW-1185">Reference proteome</keyword>
<dbReference type="PROSITE" id="PS50060">
    <property type="entry name" value="MAM_2"/>
    <property type="match status" value="1"/>
</dbReference>
<dbReference type="PROSITE" id="PS50853">
    <property type="entry name" value="FN3"/>
    <property type="match status" value="2"/>
</dbReference>
<dbReference type="SMART" id="SM00137">
    <property type="entry name" value="MAM"/>
    <property type="match status" value="1"/>
</dbReference>
<accession>A0A1H4BUH0</accession>
<feature type="domain" description="Fibronectin type-III" evidence="3">
    <location>
        <begin position="450"/>
        <end position="543"/>
    </location>
</feature>
<dbReference type="InterPro" id="IPR026444">
    <property type="entry name" value="Secre_tail"/>
</dbReference>
<dbReference type="Gene3D" id="2.60.40.10">
    <property type="entry name" value="Immunoglobulins"/>
    <property type="match status" value="2"/>
</dbReference>
<reference evidence="4 5" key="1">
    <citation type="submission" date="2016-10" db="EMBL/GenBank/DDBJ databases">
        <authorList>
            <person name="de Groot N.N."/>
        </authorList>
    </citation>
    <scope>NUCLEOTIDE SEQUENCE [LARGE SCALE GENOMIC DNA]</scope>
    <source>
        <strain evidence="4 5">DSM 23581</strain>
    </source>
</reference>
<dbReference type="InterPro" id="IPR036116">
    <property type="entry name" value="FN3_sf"/>
</dbReference>
<evidence type="ECO:0000259" key="3">
    <source>
        <dbReference type="PROSITE" id="PS50853"/>
    </source>
</evidence>
<dbReference type="STRING" id="908615.SAMN05421540_106167"/>
<dbReference type="PANTHER" id="PTHR23282">
    <property type="entry name" value="APICAL ENDOSOMAL GLYCOPROTEIN PRECURSOR"/>
    <property type="match status" value="1"/>
</dbReference>
<dbReference type="AlphaFoldDB" id="A0A1H4BUH0"/>
<evidence type="ECO:0000256" key="1">
    <source>
        <dbReference type="ARBA" id="ARBA00022729"/>
    </source>
</evidence>
<dbReference type="InterPro" id="IPR007280">
    <property type="entry name" value="Peptidase_C_arc/bac"/>
</dbReference>
<sequence>MKKFTFLCIASLITTIMWSQVYVDEDFSGGALPSGWANNDLQGNGQTWEFDNPGGRTGNMPINAPFAIIDSDNYGSGGIQDAALETIAFDVSAASAVQLDFDYYYRTCCGSTIAVEVFDGTSWVEVYGIEEPSSADPAHMTLDITAALNGAANAQVRFHYVGDWDYYWMIDNVTIQNVTCLQPTALTEDAVTTTTADVSWTAGETETAWNVSWGAPGYTPDTDDLGTDIANTTSFQITNLTANTNYEFYIQADCGNGDESDWTGPVGFMTDCVEETTPWTDDVEGQTGTDRNAAVDGCWTANPTSEFAWNVSDSNTLSGSTGPNAAHSGSKFFFTESSNGSTSDIAELISPLIDVSSLTTPTLSFYYHMYGASMGDMNIYVFDGTNWNLEGTISGQQQTSGSAPWEEMSIVLSGYSGVIQIKFEGVKGTSFTGDMAIDDISVIEMPTCLKPTALAVDAVTTTTADVSWTAGDTETAWNISWGASGYTPGTDDLGTDVVNNTPTYQISALMEGTSFEAYVQASCGGNDLSNWVGPLEFFTTEANNDCNGAIALTCGQTVTGSTEYATASGLSTQCGSFSSSDARDLFYTFEADGSSDYLISLNQLAGTSGFDGVLFVYSDVCGNLTELNCSDTGNPEQIELNAPAVGTYTVRVFDYSGTGEFTIGVECIAPGFVYTGGVWTPSDPNTNATATDDITVMDGVTSFTSNIEVNDVTVMSGATLNVGSVLTINGDITNDGDLVFISTANGNGELASVPVTSTITGQVTVQRSMSAKRSYRMVSSAVTTTTSIHDNWQEGATSNTDNPNPGFGTHITGSTTDQMNGFDGTLTGNTSMFMINASTQAFEAIGDTDVNVLTAGEGYLMYVRGSRAVDLTADPVSQADETVLRATGSLFTGTNTQNFATTNAGEFVMFGNPYQSTVDLNAVIADSQNLNGNFAYYYDPNLGTYGGYVTVTLPAGTNASNSQANEYLQPGQAVQLATASNGLTSIVFNESSKAPGNLNSTFSNGSLNADQIIIGQLFTAENHANNESLHDSFQLLFNSSYSNELNNNDAVKPFNFTENIGIGSVESAYSVERRALPEVGEEISLFVNNYAHENYMLRLEVNELEGVKVYLNDNYTEESVLLESGENLYGFSVNELSLESISSNRFSLSFERVTLGLDQPEADFGIEIYPNPTEIGDAFYITTGDFKGKDVEVRMIDMYGKTVYNTKLSLDDTRVKIQPQAVLSSGVYMVSIINKDKKVEKRLIIM</sequence>
<dbReference type="SUPFAM" id="SSF49899">
    <property type="entry name" value="Concanavalin A-like lectins/glucanases"/>
    <property type="match status" value="1"/>
</dbReference>
<dbReference type="InterPro" id="IPR003961">
    <property type="entry name" value="FN3_dom"/>
</dbReference>
<dbReference type="Proteomes" id="UP000198820">
    <property type="component" value="Unassembled WGS sequence"/>
</dbReference>
<feature type="domain" description="Fibronectin type-III" evidence="3">
    <location>
        <begin position="182"/>
        <end position="276"/>
    </location>
</feature>
<dbReference type="GO" id="GO:0004553">
    <property type="term" value="F:hydrolase activity, hydrolyzing O-glycosyl compounds"/>
    <property type="evidence" value="ECO:0007669"/>
    <property type="project" value="UniProtKB-ARBA"/>
</dbReference>
<dbReference type="PANTHER" id="PTHR23282:SF101">
    <property type="entry name" value="MAM DOMAIN-CONTAINING PROTEIN"/>
    <property type="match status" value="1"/>
</dbReference>
<dbReference type="CDD" id="cd00063">
    <property type="entry name" value="FN3"/>
    <property type="match status" value="1"/>
</dbReference>
<dbReference type="SMART" id="SM00060">
    <property type="entry name" value="FN3"/>
    <property type="match status" value="2"/>
</dbReference>
<dbReference type="InterPro" id="IPR013320">
    <property type="entry name" value="ConA-like_dom_sf"/>
</dbReference>
<dbReference type="Pfam" id="PF18962">
    <property type="entry name" value="Por_Secre_tail"/>
    <property type="match status" value="1"/>
</dbReference>